<protein>
    <submittedName>
        <fullName evidence="1">Uncharacterized protein</fullName>
    </submittedName>
</protein>
<evidence type="ECO:0000313" key="2">
    <source>
        <dbReference type="Proteomes" id="UP000245626"/>
    </source>
</evidence>
<accession>A0ACD0NVS7</accession>
<reference evidence="1 2" key="1">
    <citation type="journal article" date="2018" name="Mol. Biol. Evol.">
        <title>Broad Genomic Sampling Reveals a Smut Pathogenic Ancestry of the Fungal Clade Ustilaginomycotina.</title>
        <authorList>
            <person name="Kijpornyongpan T."/>
            <person name="Mondo S.J."/>
            <person name="Barry K."/>
            <person name="Sandor L."/>
            <person name="Lee J."/>
            <person name="Lipzen A."/>
            <person name="Pangilinan J."/>
            <person name="LaButti K."/>
            <person name="Hainaut M."/>
            <person name="Henrissat B."/>
            <person name="Grigoriev I.V."/>
            <person name="Spatafora J.W."/>
            <person name="Aime M.C."/>
        </authorList>
    </citation>
    <scope>NUCLEOTIDE SEQUENCE [LARGE SCALE GENOMIC DNA]</scope>
    <source>
        <strain evidence="1 2">SA 807</strain>
    </source>
</reference>
<proteinExistence type="predicted"/>
<name>A0ACD0NVS7_9BASI</name>
<dbReference type="EMBL" id="KZ819989">
    <property type="protein sequence ID" value="PWN49934.1"/>
    <property type="molecule type" value="Genomic_DNA"/>
</dbReference>
<evidence type="ECO:0000313" key="1">
    <source>
        <dbReference type="EMBL" id="PWN49934.1"/>
    </source>
</evidence>
<organism evidence="1 2">
    <name type="scientific">Violaceomyces palustris</name>
    <dbReference type="NCBI Taxonomy" id="1673888"/>
    <lineage>
        <taxon>Eukaryota</taxon>
        <taxon>Fungi</taxon>
        <taxon>Dikarya</taxon>
        <taxon>Basidiomycota</taxon>
        <taxon>Ustilaginomycotina</taxon>
        <taxon>Ustilaginomycetes</taxon>
        <taxon>Violaceomycetales</taxon>
        <taxon>Violaceomycetaceae</taxon>
        <taxon>Violaceomyces</taxon>
    </lineage>
</organism>
<gene>
    <name evidence="1" type="ORF">IE53DRAFT_120351</name>
</gene>
<dbReference type="Proteomes" id="UP000245626">
    <property type="component" value="Unassembled WGS sequence"/>
</dbReference>
<sequence length="771" mass="85571">MGIGSAILGSLGLPGLRSQGGQDASHENQTPALALVSLWKRSPDLVLTKQHLRSFRVLASTDNVRALLWVWLIVASIILIAYWSNPPDSTFRPFLTDLTFRERLRLLHETSISELLSNGEKSLVEADDLAKGTRSPSSTSTLLHRNLYRSSPFALAFSGRLSLSVRTPPYTRKDFGLFSVVSVMHHMPQPFVSVCQCAARKRGLSDEEKVSQLEADTVSNGSIRISRGANQKADPYECNSIFIGAFGRWWVGAYASAVEPTECSSKGIRSKDQNSNQIELEDRGQRLPEWGILDMHTSDSDGFQTPSPPLSDHGKENVEFPSFGNNRAEDRLHVEAFEGGNDGPSSHSQPLADESGRTSSPTGSDRQCSSKLACETPAFLALAATFAASQEIATDLQDQLKSIYSASEVTCQQLQISLDELRARKRAEDKLRADTRTRTKMLDESKRQAESSKREAERRLKAALGFRSSKHACIENMRKEMDELRQRIGMHGKRARDSGVGRRHKVEELGLKVQTTKRSIAELESELPTLRDGISAAEERISLERKKYQAALDLGVWREMDGMDATAYHPNSTPTSIYPLLSGARDRTLENDRTDGIEIQNAPSASLSHVFLPSNLLKTADEESDALPGNIPYRRDVVSNEAATPTQYQPTDYQAPSDFETMRQAFQTIEPTEDEGRRSWSAFDSWQSSVRNNHLKSYLAVERTNMSVESLPHSHGSSPLLPLERCSSAGEAAEPKGYGGDMPQSTNLNKVKRAFRWPFRPFPTSESSEHS</sequence>
<keyword evidence="2" id="KW-1185">Reference proteome</keyword>